<dbReference type="AlphaFoldDB" id="A0A918RYF2"/>
<dbReference type="InterPro" id="IPR011324">
    <property type="entry name" value="Cytotoxic_necrot_fac-like_cat"/>
</dbReference>
<dbReference type="Pfam" id="PF02578">
    <property type="entry name" value="Cu-oxidase_4"/>
    <property type="match status" value="1"/>
</dbReference>
<dbReference type="SUPFAM" id="SSF64438">
    <property type="entry name" value="CNF1/YfiH-like putative cysteine hydrolases"/>
    <property type="match status" value="1"/>
</dbReference>
<keyword evidence="4" id="KW-0479">Metal-binding</keyword>
<evidence type="ECO:0000313" key="12">
    <source>
        <dbReference type="Proteomes" id="UP000646579"/>
    </source>
</evidence>
<evidence type="ECO:0000256" key="7">
    <source>
        <dbReference type="ARBA" id="ARBA00047989"/>
    </source>
</evidence>
<keyword evidence="3" id="KW-0808">Transferase</keyword>
<dbReference type="EMBL" id="BMZE01000001">
    <property type="protein sequence ID" value="GHA17222.1"/>
    <property type="molecule type" value="Genomic_DNA"/>
</dbReference>
<evidence type="ECO:0000256" key="9">
    <source>
        <dbReference type="ARBA" id="ARBA00049893"/>
    </source>
</evidence>
<comment type="catalytic activity">
    <reaction evidence="1">
        <text>inosine + phosphate = alpha-D-ribose 1-phosphate + hypoxanthine</text>
        <dbReference type="Rhea" id="RHEA:27646"/>
        <dbReference type="ChEBI" id="CHEBI:17368"/>
        <dbReference type="ChEBI" id="CHEBI:17596"/>
        <dbReference type="ChEBI" id="CHEBI:43474"/>
        <dbReference type="ChEBI" id="CHEBI:57720"/>
        <dbReference type="EC" id="2.4.2.1"/>
    </reaction>
    <physiologicalReaction direction="left-to-right" evidence="1">
        <dbReference type="Rhea" id="RHEA:27647"/>
    </physiologicalReaction>
</comment>
<reference evidence="11" key="1">
    <citation type="journal article" date="2014" name="Int. J. Syst. Evol. Microbiol.">
        <title>Complete genome sequence of Corynebacterium casei LMG S-19264T (=DSM 44701T), isolated from a smear-ripened cheese.</title>
        <authorList>
            <consortium name="US DOE Joint Genome Institute (JGI-PGF)"/>
            <person name="Walter F."/>
            <person name="Albersmeier A."/>
            <person name="Kalinowski J."/>
            <person name="Ruckert C."/>
        </authorList>
    </citation>
    <scope>NUCLEOTIDE SEQUENCE</scope>
    <source>
        <strain evidence="11">KCTC 32437</strain>
    </source>
</reference>
<keyword evidence="5" id="KW-0378">Hydrolase</keyword>
<reference evidence="11" key="2">
    <citation type="submission" date="2020-09" db="EMBL/GenBank/DDBJ databases">
        <authorList>
            <person name="Sun Q."/>
            <person name="Kim S."/>
        </authorList>
    </citation>
    <scope>NUCLEOTIDE SEQUENCE</scope>
    <source>
        <strain evidence="11">KCTC 32437</strain>
    </source>
</reference>
<comment type="catalytic activity">
    <reaction evidence="7">
        <text>adenosine + H2O + H(+) = inosine + NH4(+)</text>
        <dbReference type="Rhea" id="RHEA:24408"/>
        <dbReference type="ChEBI" id="CHEBI:15377"/>
        <dbReference type="ChEBI" id="CHEBI:15378"/>
        <dbReference type="ChEBI" id="CHEBI:16335"/>
        <dbReference type="ChEBI" id="CHEBI:17596"/>
        <dbReference type="ChEBI" id="CHEBI:28938"/>
        <dbReference type="EC" id="3.5.4.4"/>
    </reaction>
    <physiologicalReaction direction="left-to-right" evidence="7">
        <dbReference type="Rhea" id="RHEA:24409"/>
    </physiologicalReaction>
</comment>
<comment type="catalytic activity">
    <reaction evidence="8">
        <text>adenosine + phosphate = alpha-D-ribose 1-phosphate + adenine</text>
        <dbReference type="Rhea" id="RHEA:27642"/>
        <dbReference type="ChEBI" id="CHEBI:16335"/>
        <dbReference type="ChEBI" id="CHEBI:16708"/>
        <dbReference type="ChEBI" id="CHEBI:43474"/>
        <dbReference type="ChEBI" id="CHEBI:57720"/>
        <dbReference type="EC" id="2.4.2.1"/>
    </reaction>
    <physiologicalReaction direction="left-to-right" evidence="8">
        <dbReference type="Rhea" id="RHEA:27643"/>
    </physiologicalReaction>
</comment>
<dbReference type="GO" id="GO:0005507">
    <property type="term" value="F:copper ion binding"/>
    <property type="evidence" value="ECO:0007669"/>
    <property type="project" value="TreeGrafter"/>
</dbReference>
<evidence type="ECO:0000313" key="11">
    <source>
        <dbReference type="EMBL" id="GHA17222.1"/>
    </source>
</evidence>
<comment type="catalytic activity">
    <reaction evidence="9">
        <text>S-methyl-5'-thioadenosine + phosphate = 5-(methylsulfanyl)-alpha-D-ribose 1-phosphate + adenine</text>
        <dbReference type="Rhea" id="RHEA:11852"/>
        <dbReference type="ChEBI" id="CHEBI:16708"/>
        <dbReference type="ChEBI" id="CHEBI:17509"/>
        <dbReference type="ChEBI" id="CHEBI:43474"/>
        <dbReference type="ChEBI" id="CHEBI:58533"/>
        <dbReference type="EC" id="2.4.2.28"/>
    </reaction>
    <physiologicalReaction direction="left-to-right" evidence="9">
        <dbReference type="Rhea" id="RHEA:11853"/>
    </physiologicalReaction>
</comment>
<gene>
    <name evidence="11" type="ORF">GCM10007989_10520</name>
</gene>
<comment type="similarity">
    <text evidence="2 10">Belongs to the purine nucleoside phosphorylase YfiH/LACC1 family.</text>
</comment>
<evidence type="ECO:0000256" key="4">
    <source>
        <dbReference type="ARBA" id="ARBA00022723"/>
    </source>
</evidence>
<dbReference type="InterPro" id="IPR003730">
    <property type="entry name" value="Cu_polyphenol_OxRdtase"/>
</dbReference>
<dbReference type="InterPro" id="IPR038371">
    <property type="entry name" value="Cu_polyphenol_OxRdtase_sf"/>
</dbReference>
<comment type="caution">
    <text evidence="11">The sequence shown here is derived from an EMBL/GenBank/DDBJ whole genome shotgun (WGS) entry which is preliminary data.</text>
</comment>
<evidence type="ECO:0000256" key="3">
    <source>
        <dbReference type="ARBA" id="ARBA00022679"/>
    </source>
</evidence>
<dbReference type="NCBIfam" id="TIGR00726">
    <property type="entry name" value="peptidoglycan editing factor PgeF"/>
    <property type="match status" value="1"/>
</dbReference>
<keyword evidence="12" id="KW-1185">Reference proteome</keyword>
<sequence>MIPYEQSALLNVPALRHGFFGRRGGVSAAPYASLNAGASTQDSPEDVTTNRARIAAELGFPSDSLVVLRQIHSARVEVLEAVPSGTIEADGMVTTTVGLALGILTADCTPILLADPAYGVIGAAHAGWRGARDGVLEAVIDEMLARGARHETIVAAIGPTISAENYEVGAEFMAQFLATRPEAEPYFTRNNGAREHFDLPGYVGSRLRASGVSKIERVGGCTYASPETYYSHRYATHHQTTTGRQLAVIARHRI</sequence>
<name>A0A918RYF2_9HYPH</name>
<evidence type="ECO:0000256" key="8">
    <source>
        <dbReference type="ARBA" id="ARBA00048968"/>
    </source>
</evidence>
<protein>
    <recommendedName>
        <fullName evidence="10">Purine nucleoside phosphorylase</fullName>
    </recommendedName>
</protein>
<evidence type="ECO:0000256" key="5">
    <source>
        <dbReference type="ARBA" id="ARBA00022801"/>
    </source>
</evidence>
<evidence type="ECO:0000256" key="2">
    <source>
        <dbReference type="ARBA" id="ARBA00007353"/>
    </source>
</evidence>
<dbReference type="Gene3D" id="3.60.140.10">
    <property type="entry name" value="CNF1/YfiH-like putative cysteine hydrolases"/>
    <property type="match status" value="1"/>
</dbReference>
<keyword evidence="6" id="KW-0862">Zinc</keyword>
<proteinExistence type="inferred from homology"/>
<dbReference type="PANTHER" id="PTHR30616">
    <property type="entry name" value="UNCHARACTERIZED PROTEIN YFIH"/>
    <property type="match status" value="1"/>
</dbReference>
<accession>A0A918RYF2</accession>
<dbReference type="CDD" id="cd16833">
    <property type="entry name" value="YfiH"/>
    <property type="match status" value="1"/>
</dbReference>
<dbReference type="RefSeq" id="WP_189424047.1">
    <property type="nucleotide sequence ID" value="NZ_BMZE01000001.1"/>
</dbReference>
<evidence type="ECO:0000256" key="1">
    <source>
        <dbReference type="ARBA" id="ARBA00000553"/>
    </source>
</evidence>
<evidence type="ECO:0000256" key="6">
    <source>
        <dbReference type="ARBA" id="ARBA00022833"/>
    </source>
</evidence>
<organism evidence="11 12">
    <name type="scientific">Devosia pacifica</name>
    <dbReference type="NCBI Taxonomy" id="1335967"/>
    <lineage>
        <taxon>Bacteria</taxon>
        <taxon>Pseudomonadati</taxon>
        <taxon>Pseudomonadota</taxon>
        <taxon>Alphaproteobacteria</taxon>
        <taxon>Hyphomicrobiales</taxon>
        <taxon>Devosiaceae</taxon>
        <taxon>Devosia</taxon>
    </lineage>
</organism>
<dbReference type="GO" id="GO:0016787">
    <property type="term" value="F:hydrolase activity"/>
    <property type="evidence" value="ECO:0007669"/>
    <property type="project" value="UniProtKB-KW"/>
</dbReference>
<dbReference type="PANTHER" id="PTHR30616:SF2">
    <property type="entry name" value="PURINE NUCLEOSIDE PHOSPHORYLASE LACC1"/>
    <property type="match status" value="1"/>
</dbReference>
<dbReference type="GO" id="GO:0017061">
    <property type="term" value="F:S-methyl-5-thioadenosine phosphorylase activity"/>
    <property type="evidence" value="ECO:0007669"/>
    <property type="project" value="UniProtKB-EC"/>
</dbReference>
<dbReference type="Proteomes" id="UP000646579">
    <property type="component" value="Unassembled WGS sequence"/>
</dbReference>
<evidence type="ECO:0000256" key="10">
    <source>
        <dbReference type="RuleBase" id="RU361274"/>
    </source>
</evidence>